<proteinExistence type="predicted"/>
<dbReference type="AlphaFoldDB" id="A0A8K1C720"/>
<dbReference type="EMBL" id="SPLM01000141">
    <property type="protein sequence ID" value="TMW57640.1"/>
    <property type="molecule type" value="Genomic_DNA"/>
</dbReference>
<evidence type="ECO:0000313" key="5">
    <source>
        <dbReference type="EMBL" id="TMW57640.1"/>
    </source>
</evidence>
<evidence type="ECO:0000313" key="6">
    <source>
        <dbReference type="EMBL" id="TMW69333.1"/>
    </source>
</evidence>
<reference evidence="5" key="1">
    <citation type="submission" date="2019-03" db="EMBL/GenBank/DDBJ databases">
        <title>Long read genome sequence of the mycoparasitic Pythium oligandrum ATCC 38472 isolated from sugarbeet rhizosphere.</title>
        <authorList>
            <person name="Gaulin E."/>
        </authorList>
    </citation>
    <scope>NUCLEOTIDE SEQUENCE</scope>
    <source>
        <strain evidence="5">ATCC 38472_TT</strain>
    </source>
</reference>
<dbReference type="Proteomes" id="UP000794436">
    <property type="component" value="Unassembled WGS sequence"/>
</dbReference>
<dbReference type="GO" id="GO:0016702">
    <property type="term" value="F:oxidoreductase activity, acting on single donors with incorporation of molecular oxygen, incorporation of two atoms of oxygen"/>
    <property type="evidence" value="ECO:0007669"/>
    <property type="project" value="InterPro"/>
</dbReference>
<dbReference type="EMBL" id="SPLM01000001">
    <property type="protein sequence ID" value="TMW69333.1"/>
    <property type="molecule type" value="Genomic_DNA"/>
</dbReference>
<sequence>MADTHGTTVPIRVEALRNLAAEHPVRALIQRHGYLDFGLEALLPPTWFLLGTPMDQSFGWGAVGSVKFLDYYFKTQVSVTYDLLADLQARGIHHIPINKYMPYGTKLYDAIHVFVEKYVAAYYKSDQAVADDHELQSWASDCARVPQFKDFPAKITKRNRLVKLLTHLIYLEGVKHHAMNGATTWSAIALPYSTAALWKPMPTRKGEKIDLIEYTVPLNKMALAAGLAAVFIRPVPANQSWMGVYDTAPFTSESELQPAIAELKTKLQHIDEFIEEQESGQAWPYKMLRPSKLPYYGWI</sequence>
<dbReference type="Pfam" id="PF00305">
    <property type="entry name" value="Lipoxygenase"/>
    <property type="match status" value="1"/>
</dbReference>
<protein>
    <recommendedName>
        <fullName evidence="4">Lipoxygenase domain-containing protein</fullName>
    </recommendedName>
</protein>
<name>A0A8K1C720_PYTOL</name>
<dbReference type="PANTHER" id="PTHR11771">
    <property type="entry name" value="LIPOXYGENASE"/>
    <property type="match status" value="1"/>
</dbReference>
<dbReference type="PROSITE" id="PS51393">
    <property type="entry name" value="LIPOXYGENASE_3"/>
    <property type="match status" value="1"/>
</dbReference>
<keyword evidence="7" id="KW-1185">Reference proteome</keyword>
<evidence type="ECO:0000256" key="2">
    <source>
        <dbReference type="ARBA" id="ARBA00022964"/>
    </source>
</evidence>
<dbReference type="GO" id="GO:0034440">
    <property type="term" value="P:lipid oxidation"/>
    <property type="evidence" value="ECO:0007669"/>
    <property type="project" value="InterPro"/>
</dbReference>
<evidence type="ECO:0000256" key="1">
    <source>
        <dbReference type="ARBA" id="ARBA00022723"/>
    </source>
</evidence>
<dbReference type="OrthoDB" id="407298at2759"/>
<accession>A0A8K1C720</accession>
<dbReference type="InterPro" id="IPR036226">
    <property type="entry name" value="LipOase_C_sf"/>
</dbReference>
<evidence type="ECO:0000256" key="3">
    <source>
        <dbReference type="ARBA" id="ARBA00023002"/>
    </source>
</evidence>
<dbReference type="Gene3D" id="1.20.245.10">
    <property type="entry name" value="Lipoxygenase-1, Domain 5"/>
    <property type="match status" value="1"/>
</dbReference>
<organism evidence="5 7">
    <name type="scientific">Pythium oligandrum</name>
    <name type="common">Mycoparasitic fungus</name>
    <dbReference type="NCBI Taxonomy" id="41045"/>
    <lineage>
        <taxon>Eukaryota</taxon>
        <taxon>Sar</taxon>
        <taxon>Stramenopiles</taxon>
        <taxon>Oomycota</taxon>
        <taxon>Peronosporomycetes</taxon>
        <taxon>Pythiales</taxon>
        <taxon>Pythiaceae</taxon>
        <taxon>Pythium</taxon>
    </lineage>
</organism>
<dbReference type="InterPro" id="IPR013819">
    <property type="entry name" value="LipOase_C"/>
</dbReference>
<evidence type="ECO:0000259" key="4">
    <source>
        <dbReference type="PROSITE" id="PS51393"/>
    </source>
</evidence>
<keyword evidence="3" id="KW-0560">Oxidoreductase</keyword>
<dbReference type="InterPro" id="IPR000907">
    <property type="entry name" value="LipOase"/>
</dbReference>
<gene>
    <name evidence="6" type="ORF">Poli38472_001489</name>
    <name evidence="5" type="ORF">Poli38472_014948</name>
</gene>
<comment type="caution">
    <text evidence="5">The sequence shown here is derived from an EMBL/GenBank/DDBJ whole genome shotgun (WGS) entry which is preliminary data.</text>
</comment>
<evidence type="ECO:0000313" key="7">
    <source>
        <dbReference type="Proteomes" id="UP000794436"/>
    </source>
</evidence>
<dbReference type="GO" id="GO:0046872">
    <property type="term" value="F:metal ion binding"/>
    <property type="evidence" value="ECO:0007669"/>
    <property type="project" value="UniProtKB-KW"/>
</dbReference>
<feature type="domain" description="Lipoxygenase" evidence="4">
    <location>
        <begin position="1"/>
        <end position="299"/>
    </location>
</feature>
<keyword evidence="2" id="KW-0223">Dioxygenase</keyword>
<keyword evidence="1" id="KW-0479">Metal-binding</keyword>
<dbReference type="SUPFAM" id="SSF48484">
    <property type="entry name" value="Lipoxigenase"/>
    <property type="match status" value="1"/>
</dbReference>